<reference evidence="1" key="1">
    <citation type="journal article" date="2020" name="mSystems">
        <title>Genome- and Community-Level Interaction Insights into Carbon Utilization and Element Cycling Functions of Hydrothermarchaeota in Hydrothermal Sediment.</title>
        <authorList>
            <person name="Zhou Z."/>
            <person name="Liu Y."/>
            <person name="Xu W."/>
            <person name="Pan J."/>
            <person name="Luo Z.H."/>
            <person name="Li M."/>
        </authorList>
    </citation>
    <scope>NUCLEOTIDE SEQUENCE [LARGE SCALE GENOMIC DNA]</scope>
    <source>
        <strain evidence="1">SpSt-855</strain>
    </source>
</reference>
<sequence>MAQPIEFRPSAEDPREEIQRRLNDAPIEHAEALLACYGLIEEAHRSGTLDLLRGFLGAQDAVVSHISGVVSKPESVNALRNVLLLAKLLGSIDPDTLHSILEETQKSAAQEPPSLFGLLGRAASAESRRALATGLTLLQSVGKSLGRSK</sequence>
<proteinExistence type="predicted"/>
<accession>A0A7V4XU40</accession>
<dbReference type="EMBL" id="DTKL01000067">
    <property type="protein sequence ID" value="HGY95141.1"/>
    <property type="molecule type" value="Genomic_DNA"/>
</dbReference>
<gene>
    <name evidence="1" type="ORF">ENW50_10740</name>
</gene>
<comment type="caution">
    <text evidence="1">The sequence shown here is derived from an EMBL/GenBank/DDBJ whole genome shotgun (WGS) entry which is preliminary data.</text>
</comment>
<evidence type="ECO:0000313" key="1">
    <source>
        <dbReference type="EMBL" id="HGY95141.1"/>
    </source>
</evidence>
<name>A0A7V4XU40_9BACT</name>
<protein>
    <submittedName>
        <fullName evidence="1">DUF1641 domain-containing protein</fullName>
    </submittedName>
</protein>
<organism evidence="1">
    <name type="scientific">Acidobacterium capsulatum</name>
    <dbReference type="NCBI Taxonomy" id="33075"/>
    <lineage>
        <taxon>Bacteria</taxon>
        <taxon>Pseudomonadati</taxon>
        <taxon>Acidobacteriota</taxon>
        <taxon>Terriglobia</taxon>
        <taxon>Terriglobales</taxon>
        <taxon>Acidobacteriaceae</taxon>
        <taxon>Acidobacterium</taxon>
    </lineage>
</organism>
<dbReference type="AlphaFoldDB" id="A0A7V4XU40"/>